<name>A0A8H7NHK7_BIOOC</name>
<dbReference type="PANTHER" id="PTHR47336">
    <property type="entry name" value="TRANSCRIPTION FACTOR HMS1-RELATED"/>
    <property type="match status" value="1"/>
</dbReference>
<reference evidence="3" key="1">
    <citation type="submission" date="2020-10" db="EMBL/GenBank/DDBJ databases">
        <title>High-Quality Genome Resource of Clonostachys rosea strain S41 by Oxford Nanopore Long-Read Sequencing.</title>
        <authorList>
            <person name="Wang H."/>
        </authorList>
    </citation>
    <scope>NUCLEOTIDE SEQUENCE</scope>
    <source>
        <strain evidence="3">S41</strain>
    </source>
</reference>
<evidence type="ECO:0000313" key="3">
    <source>
        <dbReference type="EMBL" id="KAF9756053.1"/>
    </source>
</evidence>
<comment type="caution">
    <text evidence="3">The sequence shown here is derived from an EMBL/GenBank/DDBJ whole genome shotgun (WGS) entry which is preliminary data.</text>
</comment>
<dbReference type="EMBL" id="JADCTT010000003">
    <property type="protein sequence ID" value="KAF9756053.1"/>
    <property type="molecule type" value="Genomic_DNA"/>
</dbReference>
<evidence type="ECO:0000313" key="4">
    <source>
        <dbReference type="Proteomes" id="UP000616885"/>
    </source>
</evidence>
<protein>
    <recommendedName>
        <fullName evidence="2">BHLH domain-containing protein</fullName>
    </recommendedName>
</protein>
<feature type="compositionally biased region" description="Acidic residues" evidence="1">
    <location>
        <begin position="11"/>
        <end position="25"/>
    </location>
</feature>
<evidence type="ECO:0000259" key="2">
    <source>
        <dbReference type="Pfam" id="PF00010"/>
    </source>
</evidence>
<dbReference type="Pfam" id="PF00010">
    <property type="entry name" value="HLH"/>
    <property type="match status" value="1"/>
</dbReference>
<proteinExistence type="predicted"/>
<dbReference type="GO" id="GO:0046983">
    <property type="term" value="F:protein dimerization activity"/>
    <property type="evidence" value="ECO:0007669"/>
    <property type="project" value="InterPro"/>
</dbReference>
<dbReference type="InterPro" id="IPR011598">
    <property type="entry name" value="bHLH_dom"/>
</dbReference>
<dbReference type="SUPFAM" id="SSF47459">
    <property type="entry name" value="HLH, helix-loop-helix DNA-binding domain"/>
    <property type="match status" value="1"/>
</dbReference>
<dbReference type="Proteomes" id="UP000616885">
    <property type="component" value="Unassembled WGS sequence"/>
</dbReference>
<organism evidence="3 4">
    <name type="scientific">Bionectria ochroleuca</name>
    <name type="common">Gliocladium roseum</name>
    <dbReference type="NCBI Taxonomy" id="29856"/>
    <lineage>
        <taxon>Eukaryota</taxon>
        <taxon>Fungi</taxon>
        <taxon>Dikarya</taxon>
        <taxon>Ascomycota</taxon>
        <taxon>Pezizomycotina</taxon>
        <taxon>Sordariomycetes</taxon>
        <taxon>Hypocreomycetidae</taxon>
        <taxon>Hypocreales</taxon>
        <taxon>Bionectriaceae</taxon>
        <taxon>Clonostachys</taxon>
    </lineage>
</organism>
<gene>
    <name evidence="3" type="ORF">IM811_011494</name>
</gene>
<feature type="domain" description="BHLH" evidence="2">
    <location>
        <begin position="29"/>
        <end position="52"/>
    </location>
</feature>
<feature type="compositionally biased region" description="Basic and acidic residues" evidence="1">
    <location>
        <begin position="1"/>
        <end position="10"/>
    </location>
</feature>
<dbReference type="InterPro" id="IPR052099">
    <property type="entry name" value="Regulatory_TF_Diverse"/>
</dbReference>
<dbReference type="AlphaFoldDB" id="A0A8H7NHK7"/>
<sequence>MARRVERDGGEMDEAEAMAAGEDESMGGLPPAHKLNKATVLSKATEYIGHLERSNGVLVRESHHLRSRVAGLEMMLMMYRQEQHQ</sequence>
<dbReference type="Gene3D" id="4.10.280.10">
    <property type="entry name" value="Helix-loop-helix DNA-binding domain"/>
    <property type="match status" value="1"/>
</dbReference>
<dbReference type="InterPro" id="IPR036638">
    <property type="entry name" value="HLH_DNA-bd_sf"/>
</dbReference>
<accession>A0A8H7NHK7</accession>
<dbReference type="PANTHER" id="PTHR47336:SF2">
    <property type="entry name" value="TRANSCRIPTION FACTOR HMS1-RELATED"/>
    <property type="match status" value="1"/>
</dbReference>
<feature type="region of interest" description="Disordered" evidence="1">
    <location>
        <begin position="1"/>
        <end position="33"/>
    </location>
</feature>
<evidence type="ECO:0000256" key="1">
    <source>
        <dbReference type="SAM" id="MobiDB-lite"/>
    </source>
</evidence>